<organism evidence="2 3">
    <name type="scientific">Deinococcus arboris</name>
    <dbReference type="NCBI Taxonomy" id="2682977"/>
    <lineage>
        <taxon>Bacteria</taxon>
        <taxon>Thermotogati</taxon>
        <taxon>Deinococcota</taxon>
        <taxon>Deinococci</taxon>
        <taxon>Deinococcales</taxon>
        <taxon>Deinococcaceae</taxon>
        <taxon>Deinococcus</taxon>
    </lineage>
</organism>
<dbReference type="SUPFAM" id="SSF54506">
    <property type="entry name" value="Diaminopimelate epimerase-like"/>
    <property type="match status" value="1"/>
</dbReference>
<dbReference type="AlphaFoldDB" id="A0A7C9M4D1"/>
<protein>
    <submittedName>
        <fullName evidence="2">DUF1990 family protein</fullName>
    </submittedName>
</protein>
<evidence type="ECO:0000313" key="2">
    <source>
        <dbReference type="EMBL" id="MVN88962.1"/>
    </source>
</evidence>
<feature type="domain" description="DUF1990" evidence="1">
    <location>
        <begin position="18"/>
        <end position="133"/>
    </location>
</feature>
<dbReference type="PANTHER" id="PTHR34202">
    <property type="entry name" value="UPF0548 PROTEIN"/>
    <property type="match status" value="1"/>
</dbReference>
<dbReference type="RefSeq" id="WP_157461223.1">
    <property type="nucleotide sequence ID" value="NZ_WQLB01000038.1"/>
</dbReference>
<dbReference type="InterPro" id="IPR018960">
    <property type="entry name" value="DUF1990"/>
</dbReference>
<dbReference type="EMBL" id="WQLB01000038">
    <property type="protein sequence ID" value="MVN88962.1"/>
    <property type="molecule type" value="Genomic_DNA"/>
</dbReference>
<dbReference type="Pfam" id="PF09348">
    <property type="entry name" value="DUF1990"/>
    <property type="match status" value="1"/>
</dbReference>
<dbReference type="PANTHER" id="PTHR34202:SF1">
    <property type="entry name" value="UPF0548 PROTEIN"/>
    <property type="match status" value="1"/>
</dbReference>
<evidence type="ECO:0000259" key="1">
    <source>
        <dbReference type="Pfam" id="PF09348"/>
    </source>
</evidence>
<proteinExistence type="predicted"/>
<gene>
    <name evidence="2" type="ORF">GO986_19660</name>
</gene>
<comment type="caution">
    <text evidence="2">The sequence shown here is derived from an EMBL/GenBank/DDBJ whole genome shotgun (WGS) entry which is preliminary data.</text>
</comment>
<evidence type="ECO:0000313" key="3">
    <source>
        <dbReference type="Proteomes" id="UP000483286"/>
    </source>
</evidence>
<dbReference type="Gene3D" id="3.10.310.10">
    <property type="entry name" value="Diaminopimelate Epimerase, Chain A, domain 1"/>
    <property type="match status" value="2"/>
</dbReference>
<keyword evidence="3" id="KW-1185">Reference proteome</keyword>
<dbReference type="Proteomes" id="UP000483286">
    <property type="component" value="Unassembled WGS sequence"/>
</dbReference>
<accession>A0A7C9M4D1</accession>
<name>A0A7C9M4D1_9DEIO</name>
<sequence>MRRRLSAAPLTTWAEGAVQAAQADLGRGEGTFRRARAPLRGWQTHRSGWLRVVLDTPPAVGLTVLVCLQAGPRSPLRLAFGCRVTQIIDEPRRWGFVYTTLPGHPEHGKGLFLVEWQEDDKVVFRLLPGPRPAAAGASPGPVGAGPGHTSIPPCHAGGRVLKNGLMNASRLTTALLSSAGTRRRVFTGLDGQGGKAVTVFPRAVTDPQTAAAHAGTPLSVFVEAAEPAAVHLRVFTPAREKGSSDSAALAALTVLQTQLPLSDLLTVTQGEGPGAEDQAAQLCGGEWLLRQGEVQARPMTADLSSIGLAGQDPWLAQTERPTLVVQVNGLATLDAFAPDDGAIRALGQATGTTGLVLHAPGGPDRALVSFRAFAPLRGFAEDAASSNMLACLVGTLGARGDLPADTNLLRAAQRMPGQPARLSAQFAATAGGTEVWVGGRVVQEPEARHEAQAAGK</sequence>
<reference evidence="2 3" key="1">
    <citation type="submission" date="2019-12" db="EMBL/GenBank/DDBJ databases">
        <title>Deinococcus sp. HMF7620 Genome sequencing and assembly.</title>
        <authorList>
            <person name="Kang H."/>
            <person name="Kim H."/>
            <person name="Joh K."/>
        </authorList>
    </citation>
    <scope>NUCLEOTIDE SEQUENCE [LARGE SCALE GENOMIC DNA]</scope>
    <source>
        <strain evidence="2 3">HMF7620</strain>
    </source>
</reference>